<dbReference type="Pfam" id="PF09995">
    <property type="entry name" value="MPAB_Lcp_cat"/>
    <property type="match status" value="1"/>
</dbReference>
<accession>A0A839ZXE8</accession>
<gene>
    <name evidence="2" type="ORF">GGQ61_001465</name>
</gene>
<dbReference type="EMBL" id="JACIDK010000002">
    <property type="protein sequence ID" value="MBB3890748.1"/>
    <property type="molecule type" value="Genomic_DNA"/>
</dbReference>
<reference evidence="2 3" key="1">
    <citation type="submission" date="2020-08" db="EMBL/GenBank/DDBJ databases">
        <title>Genomic Encyclopedia of Type Strains, Phase IV (KMG-IV): sequencing the most valuable type-strain genomes for metagenomic binning, comparative biology and taxonomic classification.</title>
        <authorList>
            <person name="Goeker M."/>
        </authorList>
    </citation>
    <scope>NUCLEOTIDE SEQUENCE [LARGE SCALE GENOMIC DNA]</scope>
    <source>
        <strain evidence="2 3">DSM 21793</strain>
    </source>
</reference>
<protein>
    <recommendedName>
        <fullName evidence="1">ER-bound oxygenase mpaB/mpaB'/Rubber oxygenase catalytic domain-containing protein</fullName>
    </recommendedName>
</protein>
<dbReference type="PANTHER" id="PTHR37539">
    <property type="entry name" value="SECRETED PROTEIN-RELATED"/>
    <property type="match status" value="1"/>
</dbReference>
<dbReference type="RefSeq" id="WP_183771115.1">
    <property type="nucleotide sequence ID" value="NZ_JACIDK010000002.1"/>
</dbReference>
<dbReference type="Proteomes" id="UP000530564">
    <property type="component" value="Unassembled WGS sequence"/>
</dbReference>
<feature type="domain" description="ER-bound oxygenase mpaB/mpaB'/Rubber oxygenase catalytic" evidence="1">
    <location>
        <begin position="147"/>
        <end position="384"/>
    </location>
</feature>
<proteinExistence type="predicted"/>
<comment type="caution">
    <text evidence="2">The sequence shown here is derived from an EMBL/GenBank/DDBJ whole genome shotgun (WGS) entry which is preliminary data.</text>
</comment>
<dbReference type="PANTHER" id="PTHR37539:SF1">
    <property type="entry name" value="ER-BOUND OXYGENASE MPAB_MPAB'_RUBBER OXYGENASE CATALYTIC DOMAIN-CONTAINING PROTEIN"/>
    <property type="match status" value="1"/>
</dbReference>
<dbReference type="AlphaFoldDB" id="A0A839ZXE8"/>
<dbReference type="InterPro" id="IPR018713">
    <property type="entry name" value="MPAB/Lcp_cat_dom"/>
</dbReference>
<evidence type="ECO:0000259" key="1">
    <source>
        <dbReference type="Pfam" id="PF09995"/>
    </source>
</evidence>
<name>A0A839ZXE8_9CAUL</name>
<keyword evidence="3" id="KW-1185">Reference proteome</keyword>
<organism evidence="2 3">
    <name type="scientific">Phenylobacterium haematophilum</name>
    <dbReference type="NCBI Taxonomy" id="98513"/>
    <lineage>
        <taxon>Bacteria</taxon>
        <taxon>Pseudomonadati</taxon>
        <taxon>Pseudomonadota</taxon>
        <taxon>Alphaproteobacteria</taxon>
        <taxon>Caulobacterales</taxon>
        <taxon>Caulobacteraceae</taxon>
        <taxon>Phenylobacterium</taxon>
    </lineage>
</organism>
<evidence type="ECO:0000313" key="3">
    <source>
        <dbReference type="Proteomes" id="UP000530564"/>
    </source>
</evidence>
<dbReference type="InterPro" id="IPR037473">
    <property type="entry name" value="Lcp-like"/>
</dbReference>
<sequence length="441" mass="48095">MSPAVERARQRIAAQKAQLPLMYGGVDFDRQPERFTDDPAFAVVRDRAPLGVRVTDEEIELVRAYAMLGDVVADAYAALIPKYGFRGLIAMLVQACDQGIEAVENAPPELAAFIAAMEATPDWVDMDLVAEGARLDRNATANLAPFAIRGAFIATFLNKYSALPMALTGTLSNDTAARRVNETATFFATTVLPGALERRGEGFKAAAMVRLMHSMVRFNALRSGRWDSAVYGVPIPQVDQMPAGLIPIFLMAFKIVGQGRREFTADERAQVELARYRCFLLGLPEDLLATTPEGIVRIMTARNSTLRHGFDDETCGELIRATLSAYLPASRAPMARLHNVIEKSFAKAFFLRQFLKGDRAAAQRMGVPISGRDRAVFAAVAVVIGLRMAAYRWAARIPGLRGAADAALVRKIRALLQLYGHAEFTTDAGAYRPTQGVRAAA</sequence>
<evidence type="ECO:0000313" key="2">
    <source>
        <dbReference type="EMBL" id="MBB3890748.1"/>
    </source>
</evidence>